<name>A0A5C4MBA9_9ACTN</name>
<organism evidence="1 3">
    <name type="scientific">Mumia zhuanghuii</name>
    <dbReference type="NCBI Taxonomy" id="2585211"/>
    <lineage>
        <taxon>Bacteria</taxon>
        <taxon>Bacillati</taxon>
        <taxon>Actinomycetota</taxon>
        <taxon>Actinomycetes</taxon>
        <taxon>Propionibacteriales</taxon>
        <taxon>Nocardioidaceae</taxon>
        <taxon>Mumia</taxon>
    </lineage>
</organism>
<dbReference type="EMBL" id="VDFR01000165">
    <property type="protein sequence ID" value="TNC33932.1"/>
    <property type="molecule type" value="Genomic_DNA"/>
</dbReference>
<proteinExistence type="predicted"/>
<comment type="caution">
    <text evidence="1">The sequence shown here is derived from an EMBL/GenBank/DDBJ whole genome shotgun (WGS) entry which is preliminary data.</text>
</comment>
<dbReference type="OrthoDB" id="9841221at2"/>
<protein>
    <submittedName>
        <fullName evidence="1">Uncharacterized protein</fullName>
    </submittedName>
</protein>
<dbReference type="EMBL" id="VDFR01000166">
    <property type="protein sequence ID" value="TNC33690.1"/>
    <property type="molecule type" value="Genomic_DNA"/>
</dbReference>
<evidence type="ECO:0000313" key="3">
    <source>
        <dbReference type="Proteomes" id="UP000306740"/>
    </source>
</evidence>
<evidence type="ECO:0000313" key="2">
    <source>
        <dbReference type="EMBL" id="TNC33932.1"/>
    </source>
</evidence>
<reference evidence="1 3" key="1">
    <citation type="submission" date="2019-05" db="EMBL/GenBank/DDBJ databases">
        <title>Mumia sp. nov., isolated from the intestinal contents of plateau pika (Ochotona curzoniae) in the Qinghai-Tibet plateau of China.</title>
        <authorList>
            <person name="Tian Z."/>
        </authorList>
    </citation>
    <scope>NUCLEOTIDE SEQUENCE [LARGE SCALE GENOMIC DNA]</scope>
    <source>
        <strain evidence="3">527</strain>
        <strain evidence="1">Z527</strain>
    </source>
</reference>
<accession>A0A5C4MBA9</accession>
<gene>
    <name evidence="2" type="ORF">FHE65_28345</name>
    <name evidence="1" type="ORF">FHE65_28495</name>
</gene>
<evidence type="ECO:0000313" key="1">
    <source>
        <dbReference type="EMBL" id="TNC33690.1"/>
    </source>
</evidence>
<sequence>MVVAAFTALVCGIGIGAVVVWWASRRDPPEPVTGRVLIPVAPELAEAQLHTLGNRPLDNVTRSEITRLLQTGRKMEAVRLLHGSTDMSLLQAKARIEEWSDAVERRLIAQAYADAADLDHAEVDEVLAEDLRAMLGFRFGRWRALKLLRRRTTMRLMDAFDYIDSLRRTGVPD</sequence>
<dbReference type="RefSeq" id="WP_139087535.1">
    <property type="nucleotide sequence ID" value="NZ_VDFR01000165.1"/>
</dbReference>
<dbReference type="Proteomes" id="UP000306740">
    <property type="component" value="Unassembled WGS sequence"/>
</dbReference>
<dbReference type="AlphaFoldDB" id="A0A5C4MBA9"/>